<dbReference type="CDD" id="cd06223">
    <property type="entry name" value="PRTases_typeI"/>
    <property type="match status" value="1"/>
</dbReference>
<comment type="caution">
    <text evidence="3">The sequence shown here is derived from an EMBL/GenBank/DDBJ whole genome shotgun (WGS) entry which is preliminary data.</text>
</comment>
<evidence type="ECO:0000313" key="4">
    <source>
        <dbReference type="Proteomes" id="UP000229401"/>
    </source>
</evidence>
<dbReference type="InterPro" id="IPR000836">
    <property type="entry name" value="PRTase_dom"/>
</dbReference>
<dbReference type="InterPro" id="IPR029057">
    <property type="entry name" value="PRTase-like"/>
</dbReference>
<evidence type="ECO:0000256" key="1">
    <source>
        <dbReference type="ARBA" id="ARBA00008007"/>
    </source>
</evidence>
<reference evidence="4" key="1">
    <citation type="submission" date="2017-09" db="EMBL/GenBank/DDBJ databases">
        <title>Depth-based differentiation of microbial function through sediment-hosted aquifers and enrichment of novel symbionts in the deep terrestrial subsurface.</title>
        <authorList>
            <person name="Probst A.J."/>
            <person name="Ladd B."/>
            <person name="Jarett J.K."/>
            <person name="Geller-Mcgrath D.E."/>
            <person name="Sieber C.M.K."/>
            <person name="Emerson J.B."/>
            <person name="Anantharaman K."/>
            <person name="Thomas B.C."/>
            <person name="Malmstrom R."/>
            <person name="Stieglmeier M."/>
            <person name="Klingl A."/>
            <person name="Woyke T."/>
            <person name="Ryan C.M."/>
            <person name="Banfield J.F."/>
        </authorList>
    </citation>
    <scope>NUCLEOTIDE SEQUENCE [LARGE SCALE GENOMIC DNA]</scope>
</reference>
<protein>
    <recommendedName>
        <fullName evidence="2">Phosphoribosyltransferase domain-containing protein</fullName>
    </recommendedName>
</protein>
<dbReference type="SUPFAM" id="SSF53271">
    <property type="entry name" value="PRTase-like"/>
    <property type="match status" value="1"/>
</dbReference>
<evidence type="ECO:0000259" key="2">
    <source>
        <dbReference type="Pfam" id="PF00156"/>
    </source>
</evidence>
<dbReference type="AlphaFoldDB" id="A0A2M7QKP4"/>
<evidence type="ECO:0000313" key="3">
    <source>
        <dbReference type="EMBL" id="PIY72526.1"/>
    </source>
</evidence>
<dbReference type="Proteomes" id="UP000229401">
    <property type="component" value="Unassembled WGS sequence"/>
</dbReference>
<proteinExistence type="inferred from homology"/>
<feature type="domain" description="Phosphoribosyltransferase" evidence="2">
    <location>
        <begin position="133"/>
        <end position="224"/>
    </location>
</feature>
<dbReference type="Gene3D" id="3.40.50.2020">
    <property type="match status" value="1"/>
</dbReference>
<comment type="similarity">
    <text evidence="1">Belongs to the ComF/GntX family.</text>
</comment>
<dbReference type="InterPro" id="IPR051910">
    <property type="entry name" value="ComF/GntX_DNA_util-trans"/>
</dbReference>
<dbReference type="Pfam" id="PF00156">
    <property type="entry name" value="Pribosyltran"/>
    <property type="match status" value="1"/>
</dbReference>
<dbReference type="EMBL" id="PFLI01000019">
    <property type="protein sequence ID" value="PIY72526.1"/>
    <property type="molecule type" value="Genomic_DNA"/>
</dbReference>
<name>A0A2M7QKP4_9BACT</name>
<accession>A0A2M7QKP4</accession>
<dbReference type="PANTHER" id="PTHR47505:SF1">
    <property type="entry name" value="DNA UTILIZATION PROTEIN YHGH"/>
    <property type="match status" value="1"/>
</dbReference>
<dbReference type="PANTHER" id="PTHR47505">
    <property type="entry name" value="DNA UTILIZATION PROTEIN YHGH"/>
    <property type="match status" value="1"/>
</dbReference>
<gene>
    <name evidence="3" type="ORF">COY87_00480</name>
</gene>
<organism evidence="3 4">
    <name type="scientific">Candidatus Roizmanbacteria bacterium CG_4_10_14_0_8_um_filter_33_9</name>
    <dbReference type="NCBI Taxonomy" id="1974826"/>
    <lineage>
        <taxon>Bacteria</taxon>
        <taxon>Candidatus Roizmaniibacteriota</taxon>
    </lineage>
</organism>
<sequence>MIPYNMIVEDLLFPRFCFGCGSIGSYLCLGCEAGLVLADQRCFYCQKKSPFGQTHSHCQKPWGIDGCVSLYYYNSGLKKIIKKIKYSLITDSTREILPVLLKEAIMPLSFYKKNFGKVCLQPVPLHPQKEKNRGFNQSDIISRYLSCFFDIKIVGVVKRKKNTRPQAELSHPQERLYNIKGAFEPNLFTRSIPHSLILVDDVITTGSTIKELARVLKKKGVARVFAFSLAKG</sequence>